<keyword evidence="6 9" id="KW-1133">Transmembrane helix</keyword>
<feature type="transmembrane region" description="Helical" evidence="9">
    <location>
        <begin position="174"/>
        <end position="193"/>
    </location>
</feature>
<feature type="transmembrane region" description="Helical" evidence="9">
    <location>
        <begin position="278"/>
        <end position="298"/>
    </location>
</feature>
<dbReference type="GO" id="GO:0005886">
    <property type="term" value="C:plasma membrane"/>
    <property type="evidence" value="ECO:0007669"/>
    <property type="project" value="UniProtKB-SubCell"/>
</dbReference>
<dbReference type="Gene3D" id="1.20.1250.20">
    <property type="entry name" value="MFS general substrate transporter like domains"/>
    <property type="match status" value="1"/>
</dbReference>
<feature type="transmembrane region" description="Helical" evidence="9">
    <location>
        <begin position="57"/>
        <end position="73"/>
    </location>
</feature>
<dbReference type="GO" id="GO:0022857">
    <property type="term" value="F:transmembrane transporter activity"/>
    <property type="evidence" value="ECO:0007669"/>
    <property type="project" value="InterPro"/>
</dbReference>
<dbReference type="CDD" id="cd17321">
    <property type="entry name" value="MFS_MMR_MDR_like"/>
    <property type="match status" value="1"/>
</dbReference>
<feature type="transmembrane region" description="Helical" evidence="9">
    <location>
        <begin position="110"/>
        <end position="131"/>
    </location>
</feature>
<feature type="domain" description="Major facilitator superfamily (MFS) profile" evidence="10">
    <location>
        <begin position="19"/>
        <end position="474"/>
    </location>
</feature>
<feature type="transmembrane region" description="Helical" evidence="9">
    <location>
        <begin position="370"/>
        <end position="392"/>
    </location>
</feature>
<dbReference type="PANTHER" id="PTHR42718:SF9">
    <property type="entry name" value="MAJOR FACILITATOR SUPERFAMILY MULTIDRUG TRANSPORTER MFSC"/>
    <property type="match status" value="1"/>
</dbReference>
<dbReference type="Gene3D" id="1.20.1720.10">
    <property type="entry name" value="Multidrug resistance protein D"/>
    <property type="match status" value="1"/>
</dbReference>
<feature type="transmembrane region" description="Helical" evidence="9">
    <location>
        <begin position="205"/>
        <end position="225"/>
    </location>
</feature>
<evidence type="ECO:0000256" key="5">
    <source>
        <dbReference type="ARBA" id="ARBA00022692"/>
    </source>
</evidence>
<evidence type="ECO:0000256" key="6">
    <source>
        <dbReference type="ARBA" id="ARBA00022989"/>
    </source>
</evidence>
<feature type="transmembrane region" description="Helical" evidence="9">
    <location>
        <begin position="413"/>
        <end position="432"/>
    </location>
</feature>
<gene>
    <name evidence="11" type="ORF">HUN01_03730</name>
</gene>
<dbReference type="Proteomes" id="UP000514713">
    <property type="component" value="Chromosome"/>
</dbReference>
<organism evidence="11 12">
    <name type="scientific">Nostoc edaphicum CCNP1411</name>
    <dbReference type="NCBI Taxonomy" id="1472755"/>
    <lineage>
        <taxon>Bacteria</taxon>
        <taxon>Bacillati</taxon>
        <taxon>Cyanobacteriota</taxon>
        <taxon>Cyanophyceae</taxon>
        <taxon>Nostocales</taxon>
        <taxon>Nostocaceae</taxon>
        <taxon>Nostoc</taxon>
    </lineage>
</organism>
<feature type="transmembrane region" description="Helical" evidence="9">
    <location>
        <begin position="85"/>
        <end position="104"/>
    </location>
</feature>
<evidence type="ECO:0000256" key="7">
    <source>
        <dbReference type="ARBA" id="ARBA00023136"/>
    </source>
</evidence>
<feature type="transmembrane region" description="Helical" evidence="9">
    <location>
        <begin position="237"/>
        <end position="258"/>
    </location>
</feature>
<sequence length="497" mass="51548">MAQFQAQPLALSSSQKNWVLLGVGLGVFMSTLDVGIINVALPTLVKAFDTSFPTTQWAVLSYQLVSSGLVLGATRLGDMWGKKSLYQGGLILFTFSSLLCGFAPSIEWLIGFRALQGLGAVFISGLGLAIVTEVFPTSERGRAVGVIGSVVSLGIAFGPSAGGLLLSWSGWHSIFFINVPLGIIASFLIARVVPPSVGIQGKQKFDFFGAILALLTLGSFGLGMTQGQSQGFSSINSLVLLAIAAVSFTTFLVVEAILEQPLLELHLFRNLQLSMGLLSGWLAFTVIGGSLLIVPFFLEGVKQYPTLKVGLLLAVSPILSGLIAPLAGILSDRFGARLISSIGLGLMIGGCLGISTFDAQITELGYVSRYFIYGIGLGLFQSPNNSTVMGAVPRERLGIASGLLSLSRTSGNTVGVSLIGAVFGALIASMSAGADVSVAPPDAIVAGFQGTFRFAALILCGAAVASVLRISKRQESREQGAGSKEAGEQGAGSKGEN</sequence>
<dbReference type="PRINTS" id="PR01036">
    <property type="entry name" value="TCRTETB"/>
</dbReference>
<dbReference type="NCBIfam" id="TIGR00711">
    <property type="entry name" value="efflux_EmrB"/>
    <property type="match status" value="1"/>
</dbReference>
<dbReference type="KEGG" id="ned:HUN01_03730"/>
<evidence type="ECO:0000256" key="1">
    <source>
        <dbReference type="ARBA" id="ARBA00004651"/>
    </source>
</evidence>
<feature type="transmembrane region" description="Helical" evidence="9">
    <location>
        <begin position="452"/>
        <end position="470"/>
    </location>
</feature>
<dbReference type="InterPro" id="IPR036259">
    <property type="entry name" value="MFS_trans_sf"/>
</dbReference>
<dbReference type="PANTHER" id="PTHR42718">
    <property type="entry name" value="MAJOR FACILITATOR SUPERFAMILY MULTIDRUG TRANSPORTER MFSC"/>
    <property type="match status" value="1"/>
</dbReference>
<evidence type="ECO:0000256" key="4">
    <source>
        <dbReference type="ARBA" id="ARBA00022475"/>
    </source>
</evidence>
<evidence type="ECO:0000256" key="3">
    <source>
        <dbReference type="ARBA" id="ARBA00022448"/>
    </source>
</evidence>
<evidence type="ECO:0000256" key="8">
    <source>
        <dbReference type="SAM" id="MobiDB-lite"/>
    </source>
</evidence>
<dbReference type="AlphaFoldDB" id="A0A7D7QK41"/>
<evidence type="ECO:0000313" key="12">
    <source>
        <dbReference type="Proteomes" id="UP000514713"/>
    </source>
</evidence>
<keyword evidence="3" id="KW-0813">Transport</keyword>
<name>A0A7D7QK41_9NOSO</name>
<evidence type="ECO:0000313" key="11">
    <source>
        <dbReference type="EMBL" id="QMS86725.1"/>
    </source>
</evidence>
<dbReference type="InterPro" id="IPR011701">
    <property type="entry name" value="MFS"/>
</dbReference>
<dbReference type="SUPFAM" id="SSF103473">
    <property type="entry name" value="MFS general substrate transporter"/>
    <property type="match status" value="1"/>
</dbReference>
<feature type="transmembrane region" description="Helical" evidence="9">
    <location>
        <begin position="18"/>
        <end position="37"/>
    </location>
</feature>
<dbReference type="PROSITE" id="PS50850">
    <property type="entry name" value="MFS"/>
    <property type="match status" value="1"/>
</dbReference>
<comment type="similarity">
    <text evidence="2">Belongs to the major facilitator superfamily. EmrB family.</text>
</comment>
<dbReference type="EMBL" id="CP054698">
    <property type="protein sequence ID" value="QMS86725.1"/>
    <property type="molecule type" value="Genomic_DNA"/>
</dbReference>
<keyword evidence="5 9" id="KW-0812">Transmembrane</keyword>
<accession>A0A7D7QK41</accession>
<proteinExistence type="inferred from homology"/>
<comment type="subcellular location">
    <subcellularLocation>
        <location evidence="1">Cell membrane</location>
        <topology evidence="1">Multi-pass membrane protein</topology>
    </subcellularLocation>
</comment>
<reference evidence="12" key="1">
    <citation type="submission" date="2020-06" db="EMBL/GenBank/DDBJ databases">
        <title>Nostoc edaphicum CCNP1411 genome.</title>
        <authorList>
            <person name="Fidor A."/>
            <person name="Grabski M."/>
            <person name="Gawor J."/>
            <person name="Gromadka R."/>
            <person name="Wegrzyn G."/>
            <person name="Mazur-Marzec H."/>
        </authorList>
    </citation>
    <scope>NUCLEOTIDE SEQUENCE [LARGE SCALE GENOMIC DNA]</scope>
    <source>
        <strain evidence="12">CCNP1411</strain>
    </source>
</reference>
<dbReference type="Pfam" id="PF07690">
    <property type="entry name" value="MFS_1"/>
    <property type="match status" value="1"/>
</dbReference>
<keyword evidence="7 9" id="KW-0472">Membrane</keyword>
<dbReference type="RefSeq" id="WP_181930139.1">
    <property type="nucleotide sequence ID" value="NZ_CP054698.1"/>
</dbReference>
<dbReference type="InterPro" id="IPR020846">
    <property type="entry name" value="MFS_dom"/>
</dbReference>
<feature type="transmembrane region" description="Helical" evidence="9">
    <location>
        <begin position="143"/>
        <end position="168"/>
    </location>
</feature>
<evidence type="ECO:0000256" key="9">
    <source>
        <dbReference type="SAM" id="Phobius"/>
    </source>
</evidence>
<protein>
    <submittedName>
        <fullName evidence="11">MFS transporter</fullName>
    </submittedName>
</protein>
<keyword evidence="4" id="KW-1003">Cell membrane</keyword>
<dbReference type="InterPro" id="IPR004638">
    <property type="entry name" value="EmrB-like"/>
</dbReference>
<evidence type="ECO:0000256" key="2">
    <source>
        <dbReference type="ARBA" id="ARBA00008537"/>
    </source>
</evidence>
<feature type="transmembrane region" description="Helical" evidence="9">
    <location>
        <begin position="310"/>
        <end position="331"/>
    </location>
</feature>
<evidence type="ECO:0000259" key="10">
    <source>
        <dbReference type="PROSITE" id="PS50850"/>
    </source>
</evidence>
<feature type="transmembrane region" description="Helical" evidence="9">
    <location>
        <begin position="338"/>
        <end position="358"/>
    </location>
</feature>
<feature type="region of interest" description="Disordered" evidence="8">
    <location>
        <begin position="473"/>
        <end position="497"/>
    </location>
</feature>
<keyword evidence="12" id="KW-1185">Reference proteome</keyword>